<accession>W6REN5</accession>
<dbReference type="EMBL" id="HG916852">
    <property type="protein sequence ID" value="CDM57133.1"/>
    <property type="molecule type" value="Genomic_DNA"/>
</dbReference>
<comment type="subunit">
    <text evidence="10">Homooctamer.</text>
</comment>
<keyword evidence="6 10" id="KW-0456">Lyase</keyword>
<dbReference type="InterPro" id="IPR013785">
    <property type="entry name" value="Aldolase_TIM"/>
</dbReference>
<dbReference type="PROSITE" id="PS00169">
    <property type="entry name" value="D_ALA_DEHYDRATASE"/>
    <property type="match status" value="1"/>
</dbReference>
<dbReference type="HOGENOM" id="CLU_035731_0_0_5"/>
<evidence type="ECO:0000256" key="5">
    <source>
        <dbReference type="ARBA" id="ARBA00023133"/>
    </source>
</evidence>
<dbReference type="Pfam" id="PF00490">
    <property type="entry name" value="ALAD"/>
    <property type="match status" value="1"/>
</dbReference>
<evidence type="ECO:0000313" key="13">
    <source>
        <dbReference type="Proteomes" id="UP000019443"/>
    </source>
</evidence>
<dbReference type="PANTHER" id="PTHR11458:SF0">
    <property type="entry name" value="DELTA-AMINOLEVULINIC ACID DEHYDRATASE"/>
    <property type="match status" value="1"/>
</dbReference>
<dbReference type="GO" id="GO:0008270">
    <property type="term" value="F:zinc ion binding"/>
    <property type="evidence" value="ECO:0007669"/>
    <property type="project" value="TreeGrafter"/>
</dbReference>
<evidence type="ECO:0000256" key="10">
    <source>
        <dbReference type="RuleBase" id="RU000515"/>
    </source>
</evidence>
<dbReference type="eggNOG" id="COG0113">
    <property type="taxonomic scope" value="Bacteria"/>
</dbReference>
<feature type="active site" description="Schiff-base intermediate with substrate" evidence="9">
    <location>
        <position position="305"/>
    </location>
</feature>
<dbReference type="CDD" id="cd04823">
    <property type="entry name" value="ALAD_PBGS_aspartate_rich"/>
    <property type="match status" value="1"/>
</dbReference>
<evidence type="ECO:0000256" key="3">
    <source>
        <dbReference type="ARBA" id="ARBA00012053"/>
    </source>
</evidence>
<protein>
    <recommendedName>
        <fullName evidence="4 10">Delta-aminolevulinic acid dehydratase</fullName>
        <ecNumber evidence="3 10">4.2.1.24</ecNumber>
    </recommendedName>
</protein>
<keyword evidence="5" id="KW-0350">Heme biosynthesis</keyword>
<comment type="pathway">
    <text evidence="1">Porphyrin-containing compound metabolism; protoporphyrin-IX biosynthesis; coproporphyrinogen-III from 5-aminolevulinate: step 1/4.</text>
</comment>
<name>W6REN5_9HYPH</name>
<dbReference type="Gene3D" id="3.20.20.70">
    <property type="entry name" value="Aldolase class I"/>
    <property type="match status" value="1"/>
</dbReference>
<keyword evidence="7 10" id="KW-0627">Porphyrin biosynthesis</keyword>
<dbReference type="GO" id="GO:0005829">
    <property type="term" value="C:cytosol"/>
    <property type="evidence" value="ECO:0007669"/>
    <property type="project" value="TreeGrafter"/>
</dbReference>
<proteinExistence type="inferred from homology"/>
<sequence length="382" mass="41632">MSQTIGLWLRLRQRLIDCGQSSGLDFGDAMIMSGSTIGMAKAGTTMQDKTHLVDEITGHRRMRRNRKADWTRRLVRENRLTVDDLIWPVFVVPGTGIVEPIPAMPGVNRMSVDKLVEATKEAADLGIPAIATFPNIEMELRDETGSNSLEANNLINQATTAIKKAVPGIGVITDVALDPFTSHGHDGILRQGEIVNDETVDQVARAAVMQADAGSDIISPSEMMDGRIGAIRRALDAAGHQNVGIMSYATKFASAFYGPYREAISTGGLLKGDKKTYYIDPANGTEAIRDAALDVEEGADMLMVKPGLPYLDICWRMKEAFGLPTFAYQVSGEYTQIKAAAMNGWIDGERAMLETLLSFKRAGCDGILTYFAVEVARILTKR</sequence>
<evidence type="ECO:0000256" key="11">
    <source>
        <dbReference type="RuleBase" id="RU004161"/>
    </source>
</evidence>
<dbReference type="SMART" id="SM01004">
    <property type="entry name" value="ALAD"/>
    <property type="match status" value="1"/>
</dbReference>
<gene>
    <name evidence="12" type="primary">hemB</name>
    <name evidence="12" type="ORF">LPU83_1460</name>
</gene>
<evidence type="ECO:0000256" key="1">
    <source>
        <dbReference type="ARBA" id="ARBA00004694"/>
    </source>
</evidence>
<organism evidence="12 13">
    <name type="scientific">Rhizobium favelukesii</name>
    <dbReference type="NCBI Taxonomy" id="348824"/>
    <lineage>
        <taxon>Bacteria</taxon>
        <taxon>Pseudomonadati</taxon>
        <taxon>Pseudomonadota</taxon>
        <taxon>Alphaproteobacteria</taxon>
        <taxon>Hyphomicrobiales</taxon>
        <taxon>Rhizobiaceae</taxon>
        <taxon>Rhizobium/Agrobacterium group</taxon>
        <taxon>Rhizobium</taxon>
    </lineage>
</organism>
<dbReference type="Proteomes" id="UP000019443">
    <property type="component" value="Chromosome"/>
</dbReference>
<evidence type="ECO:0000256" key="4">
    <source>
        <dbReference type="ARBA" id="ARBA00020771"/>
    </source>
</evidence>
<dbReference type="PIRSF" id="PIRSF001415">
    <property type="entry name" value="Porphbilin_synth"/>
    <property type="match status" value="1"/>
</dbReference>
<dbReference type="UniPathway" id="UPA00251">
    <property type="reaction ID" value="UER00318"/>
</dbReference>
<feature type="active site" description="Schiff-base intermediate with substrate" evidence="9">
    <location>
        <position position="251"/>
    </location>
</feature>
<keyword evidence="13" id="KW-1185">Reference proteome</keyword>
<dbReference type="PATRIC" id="fig|348824.6.peg.1570"/>
<dbReference type="PRINTS" id="PR00144">
    <property type="entry name" value="DALDHYDRTASE"/>
</dbReference>
<dbReference type="InterPro" id="IPR001731">
    <property type="entry name" value="ALAD"/>
</dbReference>
<reference evidence="12" key="1">
    <citation type="submission" date="2013-11" db="EMBL/GenBank/DDBJ databases">
        <title>Draft genome sequence of the broad-host-range Rhizobium sp. LPU83 strain, a member of the low-genetic diversity Oregon-like Rhizobium sp. group.</title>
        <authorList>
            <person name="Wibberg D."/>
            <person name="Puehler A."/>
            <person name="Schlueter A."/>
        </authorList>
    </citation>
    <scope>NUCLEOTIDE SEQUENCE [LARGE SCALE GENOMIC DNA]</scope>
    <source>
        <strain evidence="12">LPU83</strain>
    </source>
</reference>
<dbReference type="KEGG" id="rhl:LPU83_1460"/>
<dbReference type="InterPro" id="IPR030656">
    <property type="entry name" value="ALAD_AS"/>
</dbReference>
<dbReference type="AlphaFoldDB" id="W6REN5"/>
<comment type="catalytic activity">
    <reaction evidence="8 10">
        <text>2 5-aminolevulinate = porphobilinogen + 2 H2O + H(+)</text>
        <dbReference type="Rhea" id="RHEA:24064"/>
        <dbReference type="ChEBI" id="CHEBI:15377"/>
        <dbReference type="ChEBI" id="CHEBI:15378"/>
        <dbReference type="ChEBI" id="CHEBI:58126"/>
        <dbReference type="ChEBI" id="CHEBI:356416"/>
        <dbReference type="EC" id="4.2.1.24"/>
    </reaction>
</comment>
<dbReference type="PANTHER" id="PTHR11458">
    <property type="entry name" value="DELTA-AMINOLEVULINIC ACID DEHYDRATASE"/>
    <property type="match status" value="1"/>
</dbReference>
<evidence type="ECO:0000256" key="8">
    <source>
        <dbReference type="ARBA" id="ARBA00047651"/>
    </source>
</evidence>
<dbReference type="GO" id="GO:0004655">
    <property type="term" value="F:porphobilinogen synthase activity"/>
    <property type="evidence" value="ECO:0007669"/>
    <property type="project" value="UniProtKB-EC"/>
</dbReference>
<comment type="similarity">
    <text evidence="2 11">Belongs to the ALAD family.</text>
</comment>
<evidence type="ECO:0000313" key="12">
    <source>
        <dbReference type="EMBL" id="CDM57133.1"/>
    </source>
</evidence>
<evidence type="ECO:0000256" key="7">
    <source>
        <dbReference type="ARBA" id="ARBA00023244"/>
    </source>
</evidence>
<evidence type="ECO:0000256" key="9">
    <source>
        <dbReference type="PIRSR" id="PIRSR001415-1"/>
    </source>
</evidence>
<dbReference type="FunFam" id="3.20.20.70:FF:000019">
    <property type="entry name" value="Delta-aminolevulinic acid dehydratase"/>
    <property type="match status" value="1"/>
</dbReference>
<dbReference type="NCBIfam" id="NF006762">
    <property type="entry name" value="PRK09283.1"/>
    <property type="match status" value="1"/>
</dbReference>
<evidence type="ECO:0000256" key="2">
    <source>
        <dbReference type="ARBA" id="ARBA00008055"/>
    </source>
</evidence>
<evidence type="ECO:0000256" key="6">
    <source>
        <dbReference type="ARBA" id="ARBA00023239"/>
    </source>
</evidence>
<dbReference type="SUPFAM" id="SSF51569">
    <property type="entry name" value="Aldolase"/>
    <property type="match status" value="1"/>
</dbReference>
<dbReference type="EC" id="4.2.1.24" evidence="3 10"/>
<dbReference type="GO" id="GO:0006782">
    <property type="term" value="P:protoporphyrinogen IX biosynthetic process"/>
    <property type="evidence" value="ECO:0007669"/>
    <property type="project" value="UniProtKB-UniPathway"/>
</dbReference>